<dbReference type="OrthoDB" id="8957958at2759"/>
<gene>
    <name evidence="2" type="ORF">OJAV_G00013560</name>
</gene>
<name>A0A437DJK2_ORYJA</name>
<organism evidence="2 3">
    <name type="scientific">Oryzias javanicus</name>
    <name type="common">Javanese ricefish</name>
    <name type="synonym">Aplocheilus javanicus</name>
    <dbReference type="NCBI Taxonomy" id="123683"/>
    <lineage>
        <taxon>Eukaryota</taxon>
        <taxon>Metazoa</taxon>
        <taxon>Chordata</taxon>
        <taxon>Craniata</taxon>
        <taxon>Vertebrata</taxon>
        <taxon>Euteleostomi</taxon>
        <taxon>Actinopterygii</taxon>
        <taxon>Neopterygii</taxon>
        <taxon>Teleostei</taxon>
        <taxon>Neoteleostei</taxon>
        <taxon>Acanthomorphata</taxon>
        <taxon>Ovalentaria</taxon>
        <taxon>Atherinomorphae</taxon>
        <taxon>Beloniformes</taxon>
        <taxon>Adrianichthyidae</taxon>
        <taxon>Oryziinae</taxon>
        <taxon>Oryzias</taxon>
    </lineage>
</organism>
<proteinExistence type="predicted"/>
<protein>
    <submittedName>
        <fullName evidence="2">Uncharacterized protein</fullName>
    </submittedName>
</protein>
<evidence type="ECO:0000313" key="3">
    <source>
        <dbReference type="Proteomes" id="UP000283210"/>
    </source>
</evidence>
<reference evidence="2 3" key="2">
    <citation type="submission" date="2019-01" db="EMBL/GenBank/DDBJ databases">
        <title>A chromosome length genome reference of the Java medaka (oryzias javanicus).</title>
        <authorList>
            <person name="Herpin A."/>
            <person name="Takehana Y."/>
            <person name="Naruse K."/>
            <person name="Ansai S."/>
            <person name="Kawaguchi M."/>
        </authorList>
    </citation>
    <scope>NUCLEOTIDE SEQUENCE [LARGE SCALE GENOMIC DNA]</scope>
    <source>
        <strain evidence="2">RS831</strain>
        <tissue evidence="2">Whole body</tissue>
    </source>
</reference>
<sequence>MLGNLQRYVHDDKTEGDAKQTKTRDTNCHVERWFGITKNAILQKKLKLRPASFIRKMHVDLQGRYKEHIINNNFSEELLTANRDSRQIMQAQEGWAKCDDNCRSKKKKSKYFTSPKITPQPKGTKKRPSPDLVQTNTELDPASFSAKELGEKSELTPQPKVTRKRPPHDVVQTTTQQWDHVSIPMEESRENHEVEQLWKCKATEVVIAVIRNTSQKQTFTLRHREFLSLRPNELLIGEVMECYIGATLKNQDPNERLYQMNHYTMGVILHGTREEVARQG</sequence>
<dbReference type="EMBL" id="CM012438">
    <property type="protein sequence ID" value="RVE75136.1"/>
    <property type="molecule type" value="Genomic_DNA"/>
</dbReference>
<evidence type="ECO:0000256" key="1">
    <source>
        <dbReference type="SAM" id="MobiDB-lite"/>
    </source>
</evidence>
<keyword evidence="3" id="KW-1185">Reference proteome</keyword>
<evidence type="ECO:0000313" key="2">
    <source>
        <dbReference type="EMBL" id="RVE75136.1"/>
    </source>
</evidence>
<accession>A0A437DJK2</accession>
<dbReference type="AlphaFoldDB" id="A0A437DJK2"/>
<dbReference type="Proteomes" id="UP000283210">
    <property type="component" value="Chromosome 2"/>
</dbReference>
<reference evidence="2 3" key="1">
    <citation type="submission" date="2018-11" db="EMBL/GenBank/DDBJ databases">
        <authorList>
            <person name="Lopez-Roques C."/>
            <person name="Donnadieu C."/>
            <person name="Bouchez O."/>
            <person name="Klopp C."/>
            <person name="Cabau C."/>
            <person name="Zahm M."/>
        </authorList>
    </citation>
    <scope>NUCLEOTIDE SEQUENCE [LARGE SCALE GENOMIC DNA]</scope>
    <source>
        <strain evidence="2">RS831</strain>
        <tissue evidence="2">Whole body</tissue>
    </source>
</reference>
<feature type="region of interest" description="Disordered" evidence="1">
    <location>
        <begin position="107"/>
        <end position="176"/>
    </location>
</feature>